<name>A0AAD8PN44_9PEZI</name>
<dbReference type="EMBL" id="JAHLJV010000096">
    <property type="protein sequence ID" value="KAK1573219.1"/>
    <property type="molecule type" value="Genomic_DNA"/>
</dbReference>
<sequence length="121" mass="13600">MQTGGVSALLNSASQNLHSNEMNYAVIRYPQLLFVLLKTLAKRSRVVFLLQSEGLGHGWGTHPSLCVAKAFQRYFDEDALPEPGTKCKTDFAAFYITNTSWDKLLPQLGFEPVTRRSNQLH</sequence>
<accession>A0AAD8PN44</accession>
<keyword evidence="2" id="KW-1185">Reference proteome</keyword>
<evidence type="ECO:0000313" key="2">
    <source>
        <dbReference type="Proteomes" id="UP001230504"/>
    </source>
</evidence>
<feature type="non-terminal residue" evidence="1">
    <location>
        <position position="1"/>
    </location>
</feature>
<dbReference type="GeneID" id="85443252"/>
<organism evidence="1 2">
    <name type="scientific">Colletotrichum navitas</name>
    <dbReference type="NCBI Taxonomy" id="681940"/>
    <lineage>
        <taxon>Eukaryota</taxon>
        <taxon>Fungi</taxon>
        <taxon>Dikarya</taxon>
        <taxon>Ascomycota</taxon>
        <taxon>Pezizomycotina</taxon>
        <taxon>Sordariomycetes</taxon>
        <taxon>Hypocreomycetidae</taxon>
        <taxon>Glomerellales</taxon>
        <taxon>Glomerellaceae</taxon>
        <taxon>Colletotrichum</taxon>
        <taxon>Colletotrichum graminicola species complex</taxon>
    </lineage>
</organism>
<dbReference type="AlphaFoldDB" id="A0AAD8PN44"/>
<protein>
    <submittedName>
        <fullName evidence="1">Uncharacterized protein</fullName>
    </submittedName>
</protein>
<evidence type="ECO:0000313" key="1">
    <source>
        <dbReference type="EMBL" id="KAK1573219.1"/>
    </source>
</evidence>
<comment type="caution">
    <text evidence="1">The sequence shown here is derived from an EMBL/GenBank/DDBJ whole genome shotgun (WGS) entry which is preliminary data.</text>
</comment>
<reference evidence="1" key="1">
    <citation type="submission" date="2021-06" db="EMBL/GenBank/DDBJ databases">
        <title>Comparative genomics, transcriptomics and evolutionary studies reveal genomic signatures of adaptation to plant cell wall in hemibiotrophic fungi.</title>
        <authorList>
            <consortium name="DOE Joint Genome Institute"/>
            <person name="Baroncelli R."/>
            <person name="Diaz J.F."/>
            <person name="Benocci T."/>
            <person name="Peng M."/>
            <person name="Battaglia E."/>
            <person name="Haridas S."/>
            <person name="Andreopoulos W."/>
            <person name="Labutti K."/>
            <person name="Pangilinan J."/>
            <person name="Floch G.L."/>
            <person name="Makela M.R."/>
            <person name="Henrissat B."/>
            <person name="Grigoriev I.V."/>
            <person name="Crouch J.A."/>
            <person name="De Vries R.P."/>
            <person name="Sukno S.A."/>
            <person name="Thon M.R."/>
        </authorList>
    </citation>
    <scope>NUCLEOTIDE SEQUENCE</scope>
    <source>
        <strain evidence="1">CBS 125086</strain>
    </source>
</reference>
<dbReference type="RefSeq" id="XP_060408866.1">
    <property type="nucleotide sequence ID" value="XM_060559012.1"/>
</dbReference>
<dbReference type="Proteomes" id="UP001230504">
    <property type="component" value="Unassembled WGS sequence"/>
</dbReference>
<proteinExistence type="predicted"/>
<gene>
    <name evidence="1" type="ORF">LY79DRAFT_568925</name>
</gene>